<evidence type="ECO:0000313" key="8">
    <source>
        <dbReference type="EMBL" id="MCP1103259.1"/>
    </source>
</evidence>
<name>A0ABT1EBP6_9FIRM</name>
<feature type="transmembrane region" description="Helical" evidence="6">
    <location>
        <begin position="176"/>
        <end position="195"/>
    </location>
</feature>
<dbReference type="InterPro" id="IPR019264">
    <property type="entry name" value="DUF2179"/>
</dbReference>
<organism evidence="8 9">
    <name type="scientific">Aequitasia blattaphilus</name>
    <dbReference type="NCBI Taxonomy" id="2949332"/>
    <lineage>
        <taxon>Bacteria</taxon>
        <taxon>Bacillati</taxon>
        <taxon>Bacillota</taxon>
        <taxon>Clostridia</taxon>
        <taxon>Lachnospirales</taxon>
        <taxon>Lachnospiraceae</taxon>
        <taxon>Aequitasia</taxon>
    </lineage>
</organism>
<evidence type="ECO:0000256" key="4">
    <source>
        <dbReference type="ARBA" id="ARBA00022989"/>
    </source>
</evidence>
<evidence type="ECO:0000256" key="5">
    <source>
        <dbReference type="ARBA" id="ARBA00023136"/>
    </source>
</evidence>
<reference evidence="8 9" key="1">
    <citation type="journal article" date="2022" name="Genome Biol. Evol.">
        <title>Host diet, physiology and behaviors set the stage for Lachnospiraceae cladogenesis.</title>
        <authorList>
            <person name="Vera-Ponce De Leon A."/>
            <person name="Schneider M."/>
            <person name="Jahnes B.C."/>
            <person name="Sadowski V."/>
            <person name="Camuy-Velez L.A."/>
            <person name="Duan J."/>
            <person name="Sabree Z.L."/>
        </authorList>
    </citation>
    <scope>NUCLEOTIDE SEQUENCE [LARGE SCALE GENOMIC DNA]</scope>
    <source>
        <strain evidence="8 9">PAL113</strain>
    </source>
</reference>
<dbReference type="RefSeq" id="WP_262067032.1">
    <property type="nucleotide sequence ID" value="NZ_JAMXOD010000021.1"/>
</dbReference>
<gene>
    <name evidence="8" type="ORF">NK125_12680</name>
</gene>
<evidence type="ECO:0000256" key="1">
    <source>
        <dbReference type="ARBA" id="ARBA00004651"/>
    </source>
</evidence>
<dbReference type="PANTHER" id="PTHR33545">
    <property type="entry name" value="UPF0750 MEMBRANE PROTEIN YITT-RELATED"/>
    <property type="match status" value="1"/>
</dbReference>
<dbReference type="PIRSF" id="PIRSF006483">
    <property type="entry name" value="Membrane_protein_YitT"/>
    <property type="match status" value="1"/>
</dbReference>
<keyword evidence="9" id="KW-1185">Reference proteome</keyword>
<dbReference type="InterPro" id="IPR015867">
    <property type="entry name" value="N-reg_PII/ATP_PRibTrfase_C"/>
</dbReference>
<feature type="transmembrane region" description="Helical" evidence="6">
    <location>
        <begin position="110"/>
        <end position="128"/>
    </location>
</feature>
<keyword evidence="5 6" id="KW-0472">Membrane</keyword>
<dbReference type="Pfam" id="PF10035">
    <property type="entry name" value="DUF2179"/>
    <property type="match status" value="1"/>
</dbReference>
<evidence type="ECO:0000256" key="6">
    <source>
        <dbReference type="SAM" id="Phobius"/>
    </source>
</evidence>
<evidence type="ECO:0000256" key="2">
    <source>
        <dbReference type="ARBA" id="ARBA00022475"/>
    </source>
</evidence>
<proteinExistence type="predicted"/>
<dbReference type="PANTHER" id="PTHR33545:SF5">
    <property type="entry name" value="UPF0750 MEMBRANE PROTEIN YITT"/>
    <property type="match status" value="1"/>
</dbReference>
<keyword evidence="3 6" id="KW-0812">Transmembrane</keyword>
<dbReference type="EMBL" id="JAMZFW010000021">
    <property type="protein sequence ID" value="MCP1103259.1"/>
    <property type="molecule type" value="Genomic_DNA"/>
</dbReference>
<sequence>MKRKWIKRAEMILGVVAGNAILALCVAAFIVPKGIIMGGATGIGLTINHYLNADLSFVILVINACLFTLGAFVLGKKFALSTIASTFIYPFFLSVFQRIPRITQGVESEFLAVVYGGVLLGVGIGLIIRVGSSTGGTDIIALALNKWFHWPVAILLYVVDFVVLAFQISFSDFEQILYGIVNLVLCTIVLNKVIILGKSQIQVFIISKEYEAIRESLLKNINVGATMVHIETGYGNEEQKGVLCVLNNRRLYGANELIYKIDPQAFVTISQINEVKGRGFSLERVEYKDLT</sequence>
<evidence type="ECO:0000313" key="9">
    <source>
        <dbReference type="Proteomes" id="UP001523566"/>
    </source>
</evidence>
<comment type="subcellular location">
    <subcellularLocation>
        <location evidence="1">Cell membrane</location>
        <topology evidence="1">Multi-pass membrane protein</topology>
    </subcellularLocation>
</comment>
<comment type="caution">
    <text evidence="8">The sequence shown here is derived from an EMBL/GenBank/DDBJ whole genome shotgun (WGS) entry which is preliminary data.</text>
</comment>
<feature type="transmembrane region" description="Helical" evidence="6">
    <location>
        <begin position="55"/>
        <end position="74"/>
    </location>
</feature>
<dbReference type="CDD" id="cd16380">
    <property type="entry name" value="YitT_C"/>
    <property type="match status" value="1"/>
</dbReference>
<dbReference type="InterPro" id="IPR051461">
    <property type="entry name" value="UPF0750_membrane"/>
</dbReference>
<feature type="transmembrane region" description="Helical" evidence="6">
    <location>
        <begin position="12"/>
        <end position="35"/>
    </location>
</feature>
<evidence type="ECO:0000259" key="7">
    <source>
        <dbReference type="Pfam" id="PF10035"/>
    </source>
</evidence>
<evidence type="ECO:0000256" key="3">
    <source>
        <dbReference type="ARBA" id="ARBA00022692"/>
    </source>
</evidence>
<feature type="domain" description="DUF2179" evidence="7">
    <location>
        <begin position="224"/>
        <end position="277"/>
    </location>
</feature>
<protein>
    <submittedName>
        <fullName evidence="8">YitT family protein</fullName>
    </submittedName>
</protein>
<dbReference type="InterPro" id="IPR003740">
    <property type="entry name" value="YitT"/>
</dbReference>
<feature type="transmembrane region" description="Helical" evidence="6">
    <location>
        <begin position="148"/>
        <end position="170"/>
    </location>
</feature>
<feature type="transmembrane region" description="Helical" evidence="6">
    <location>
        <begin position="79"/>
        <end position="98"/>
    </location>
</feature>
<dbReference type="Gene3D" id="3.30.70.120">
    <property type="match status" value="1"/>
</dbReference>
<keyword evidence="2" id="KW-1003">Cell membrane</keyword>
<keyword evidence="4 6" id="KW-1133">Transmembrane helix</keyword>
<dbReference type="Pfam" id="PF02588">
    <property type="entry name" value="YitT_membrane"/>
    <property type="match status" value="1"/>
</dbReference>
<accession>A0ABT1EBP6</accession>
<dbReference type="Proteomes" id="UP001523566">
    <property type="component" value="Unassembled WGS sequence"/>
</dbReference>